<dbReference type="InterPro" id="IPR036291">
    <property type="entry name" value="NAD(P)-bd_dom_sf"/>
</dbReference>
<dbReference type="PROSITE" id="PS00061">
    <property type="entry name" value="ADH_SHORT"/>
    <property type="match status" value="1"/>
</dbReference>
<dbReference type="GO" id="GO:0048038">
    <property type="term" value="F:quinone binding"/>
    <property type="evidence" value="ECO:0007669"/>
    <property type="project" value="TreeGrafter"/>
</dbReference>
<name>A0A8H4N1D9_9PEZI</name>
<dbReference type="Pfam" id="PF00106">
    <property type="entry name" value="adh_short"/>
    <property type="match status" value="1"/>
</dbReference>
<evidence type="ECO:0000256" key="3">
    <source>
        <dbReference type="ARBA" id="ARBA00023002"/>
    </source>
</evidence>
<sequence>MLPRTRLRRFNLPTASAPRPAFRHTPAAVSSYHTTSPAPLAGHHVLIAGGSRGIGKAIASRLAALSASTTIVGRNPSTLLSATKEIASSAPATPTAPSPEPLPTHGYVAGDISTKGFWEMLSRSLILRHTVVPSTASEKQQHPDPDPQAHKFDPSPLTILVNAAGVTHNALLVRQTASAAEDVVQTNLMGTVWGCKVLGKVLIGNARRKKDVRGGLSIANVSSLLAVQGGVGSAAYAASKAGVLGLTRALAGEMGPLGVRVNAIVPGYVETDMTAAMQTEAREKALERIPLKRFGTVEEIADAAVFLATNQYANNCVINLDGGLSAI</sequence>
<dbReference type="EMBL" id="WWBZ02000033">
    <property type="protein sequence ID" value="KAF4307239.1"/>
    <property type="molecule type" value="Genomic_DNA"/>
</dbReference>
<reference evidence="5" key="1">
    <citation type="submission" date="2020-04" db="EMBL/GenBank/DDBJ databases">
        <title>Genome Assembly and Annotation of Botryosphaeria dothidea sdau 11-99, a Latent Pathogen of Apple Fruit Ring Rot in China.</title>
        <authorList>
            <person name="Yu C."/>
            <person name="Diao Y."/>
            <person name="Lu Q."/>
            <person name="Zhao J."/>
            <person name="Cui S."/>
            <person name="Peng C."/>
            <person name="He B."/>
            <person name="Liu H."/>
        </authorList>
    </citation>
    <scope>NUCLEOTIDE SEQUENCE [LARGE SCALE GENOMIC DNA]</scope>
    <source>
        <strain evidence="5">Sdau11-99</strain>
    </source>
</reference>
<keyword evidence="6" id="KW-1185">Reference proteome</keyword>
<dbReference type="GO" id="GO:0006633">
    <property type="term" value="P:fatty acid biosynthetic process"/>
    <property type="evidence" value="ECO:0007669"/>
    <property type="project" value="TreeGrafter"/>
</dbReference>
<dbReference type="AlphaFoldDB" id="A0A8H4N1D9"/>
<gene>
    <name evidence="5" type="ORF">GTA08_BOTSDO05021</name>
</gene>
<dbReference type="Pfam" id="PF13561">
    <property type="entry name" value="adh_short_C2"/>
    <property type="match status" value="1"/>
</dbReference>
<dbReference type="PRINTS" id="PR00080">
    <property type="entry name" value="SDRFAMILY"/>
</dbReference>
<dbReference type="SUPFAM" id="SSF51735">
    <property type="entry name" value="NAD(P)-binding Rossmann-fold domains"/>
    <property type="match status" value="1"/>
</dbReference>
<dbReference type="PANTHER" id="PTHR42760:SF133">
    <property type="entry name" value="3-OXOACYL-[ACYL-CARRIER-PROTEIN] REDUCTASE"/>
    <property type="match status" value="1"/>
</dbReference>
<protein>
    <submittedName>
        <fullName evidence="5">3-oxoacyl-[acyl-carrier-protein] reductase FabG</fullName>
    </submittedName>
</protein>
<dbReference type="PRINTS" id="PR00081">
    <property type="entry name" value="GDHRDH"/>
</dbReference>
<keyword evidence="3" id="KW-0560">Oxidoreductase</keyword>
<dbReference type="InterPro" id="IPR020904">
    <property type="entry name" value="Sc_DH/Rdtase_CS"/>
</dbReference>
<evidence type="ECO:0000256" key="1">
    <source>
        <dbReference type="ARBA" id="ARBA00006484"/>
    </source>
</evidence>
<dbReference type="Proteomes" id="UP000572817">
    <property type="component" value="Unassembled WGS sequence"/>
</dbReference>
<dbReference type="GO" id="GO:0016616">
    <property type="term" value="F:oxidoreductase activity, acting on the CH-OH group of donors, NAD or NADP as acceptor"/>
    <property type="evidence" value="ECO:0007669"/>
    <property type="project" value="TreeGrafter"/>
</dbReference>
<keyword evidence="2" id="KW-0521">NADP</keyword>
<evidence type="ECO:0000313" key="6">
    <source>
        <dbReference type="Proteomes" id="UP000572817"/>
    </source>
</evidence>
<dbReference type="Gene3D" id="3.40.50.720">
    <property type="entry name" value="NAD(P)-binding Rossmann-like Domain"/>
    <property type="match status" value="1"/>
</dbReference>
<evidence type="ECO:0000313" key="5">
    <source>
        <dbReference type="EMBL" id="KAF4307239.1"/>
    </source>
</evidence>
<comment type="caution">
    <text evidence="5">The sequence shown here is derived from an EMBL/GenBank/DDBJ whole genome shotgun (WGS) entry which is preliminary data.</text>
</comment>
<comment type="similarity">
    <text evidence="1 4">Belongs to the short-chain dehydrogenases/reductases (SDR) family.</text>
</comment>
<dbReference type="InterPro" id="IPR002347">
    <property type="entry name" value="SDR_fam"/>
</dbReference>
<proteinExistence type="inferred from homology"/>
<accession>A0A8H4N1D9</accession>
<evidence type="ECO:0000256" key="2">
    <source>
        <dbReference type="ARBA" id="ARBA00022857"/>
    </source>
</evidence>
<evidence type="ECO:0000256" key="4">
    <source>
        <dbReference type="RuleBase" id="RU000363"/>
    </source>
</evidence>
<dbReference type="PANTHER" id="PTHR42760">
    <property type="entry name" value="SHORT-CHAIN DEHYDROGENASES/REDUCTASES FAMILY MEMBER"/>
    <property type="match status" value="1"/>
</dbReference>
<organism evidence="5 6">
    <name type="scientific">Botryosphaeria dothidea</name>
    <dbReference type="NCBI Taxonomy" id="55169"/>
    <lineage>
        <taxon>Eukaryota</taxon>
        <taxon>Fungi</taxon>
        <taxon>Dikarya</taxon>
        <taxon>Ascomycota</taxon>
        <taxon>Pezizomycotina</taxon>
        <taxon>Dothideomycetes</taxon>
        <taxon>Dothideomycetes incertae sedis</taxon>
        <taxon>Botryosphaeriales</taxon>
        <taxon>Botryosphaeriaceae</taxon>
        <taxon>Botryosphaeria</taxon>
    </lineage>
</organism>
<dbReference type="OrthoDB" id="1669814at2759"/>